<proteinExistence type="predicted"/>
<keyword evidence="2" id="KW-0238">DNA-binding</keyword>
<keyword evidence="1" id="KW-0805">Transcription regulation</keyword>
<evidence type="ECO:0000256" key="3">
    <source>
        <dbReference type="ARBA" id="ARBA00023163"/>
    </source>
</evidence>
<feature type="domain" description="Cyclic nucleotide-binding" evidence="4">
    <location>
        <begin position="13"/>
        <end position="116"/>
    </location>
</feature>
<dbReference type="InterPro" id="IPR036388">
    <property type="entry name" value="WH-like_DNA-bd_sf"/>
</dbReference>
<dbReference type="CDD" id="cd00038">
    <property type="entry name" value="CAP_ED"/>
    <property type="match status" value="1"/>
</dbReference>
<dbReference type="SUPFAM" id="SSF46785">
    <property type="entry name" value="Winged helix' DNA-binding domain"/>
    <property type="match status" value="1"/>
</dbReference>
<evidence type="ECO:0000256" key="1">
    <source>
        <dbReference type="ARBA" id="ARBA00023015"/>
    </source>
</evidence>
<evidence type="ECO:0000259" key="5">
    <source>
        <dbReference type="PROSITE" id="PS51063"/>
    </source>
</evidence>
<name>A0A8J6NYL5_9BACT</name>
<sequence>MKKKLDIISETPLFGGLPENQLREIEQIAVDRLFSKGETIFFEGDDGSGFYIVVDGRVKVYKVSTEGKEQILHIFGPGEPFGEVPVFTAKPFPANAEAIAKSRLLFFPRTAFVDLISGNPCLALNMLAVLSTRLRRFTVQIENLSLKEVPSRLAAYLIYLADKQGRNDSVRLNISKGQLASLLGTIPETLSRIFAKMSAQKLIQVSGREIRILDFMGLKDLAQYGKYAD</sequence>
<gene>
    <name evidence="6" type="ORF">H8E23_13820</name>
</gene>
<dbReference type="InterPro" id="IPR014710">
    <property type="entry name" value="RmlC-like_jellyroll"/>
</dbReference>
<evidence type="ECO:0000313" key="7">
    <source>
        <dbReference type="Proteomes" id="UP000603434"/>
    </source>
</evidence>
<dbReference type="PROSITE" id="PS50042">
    <property type="entry name" value="CNMP_BINDING_3"/>
    <property type="match status" value="1"/>
</dbReference>
<protein>
    <submittedName>
        <fullName evidence="6">Crp/Fnr family transcriptional regulator</fullName>
    </submittedName>
</protein>
<organism evidence="6 7">
    <name type="scientific">Candidatus Desulfatibia profunda</name>
    <dbReference type="NCBI Taxonomy" id="2841695"/>
    <lineage>
        <taxon>Bacteria</taxon>
        <taxon>Pseudomonadati</taxon>
        <taxon>Thermodesulfobacteriota</taxon>
        <taxon>Desulfobacteria</taxon>
        <taxon>Desulfobacterales</taxon>
        <taxon>Desulfobacterales incertae sedis</taxon>
        <taxon>Candidatus Desulfatibia</taxon>
    </lineage>
</organism>
<dbReference type="SMART" id="SM00419">
    <property type="entry name" value="HTH_CRP"/>
    <property type="match status" value="1"/>
</dbReference>
<dbReference type="InterPro" id="IPR050397">
    <property type="entry name" value="Env_Response_Regulators"/>
</dbReference>
<reference evidence="6 7" key="1">
    <citation type="submission" date="2020-08" db="EMBL/GenBank/DDBJ databases">
        <title>Bridging the membrane lipid divide: bacteria of the FCB group superphylum have the potential to synthesize archaeal ether lipids.</title>
        <authorList>
            <person name="Villanueva L."/>
            <person name="Von Meijenfeldt F.A.B."/>
            <person name="Westbye A.B."/>
            <person name="Yadav S."/>
            <person name="Hopmans E.C."/>
            <person name="Dutilh B.E."/>
            <person name="Sinninghe Damste J.S."/>
        </authorList>
    </citation>
    <scope>NUCLEOTIDE SEQUENCE [LARGE SCALE GENOMIC DNA]</scope>
    <source>
        <strain evidence="6">NIOZ-UU30</strain>
    </source>
</reference>
<dbReference type="InterPro" id="IPR036390">
    <property type="entry name" value="WH_DNA-bd_sf"/>
</dbReference>
<dbReference type="EMBL" id="JACNJH010000194">
    <property type="protein sequence ID" value="MBC8362463.1"/>
    <property type="molecule type" value="Genomic_DNA"/>
</dbReference>
<dbReference type="PANTHER" id="PTHR24567">
    <property type="entry name" value="CRP FAMILY TRANSCRIPTIONAL REGULATORY PROTEIN"/>
    <property type="match status" value="1"/>
</dbReference>
<comment type="caution">
    <text evidence="6">The sequence shown here is derived from an EMBL/GenBank/DDBJ whole genome shotgun (WGS) entry which is preliminary data.</text>
</comment>
<dbReference type="PANTHER" id="PTHR24567:SF68">
    <property type="entry name" value="DNA-BINDING TRANSCRIPTIONAL DUAL REGULATOR CRP"/>
    <property type="match status" value="1"/>
</dbReference>
<dbReference type="Pfam" id="PF13545">
    <property type="entry name" value="HTH_Crp_2"/>
    <property type="match status" value="1"/>
</dbReference>
<evidence type="ECO:0000313" key="6">
    <source>
        <dbReference type="EMBL" id="MBC8362463.1"/>
    </source>
</evidence>
<dbReference type="Proteomes" id="UP000603434">
    <property type="component" value="Unassembled WGS sequence"/>
</dbReference>
<keyword evidence="3" id="KW-0804">Transcription</keyword>
<dbReference type="PROSITE" id="PS51063">
    <property type="entry name" value="HTH_CRP_2"/>
    <property type="match status" value="1"/>
</dbReference>
<dbReference type="GO" id="GO:0005829">
    <property type="term" value="C:cytosol"/>
    <property type="evidence" value="ECO:0007669"/>
    <property type="project" value="TreeGrafter"/>
</dbReference>
<accession>A0A8J6NYL5</accession>
<dbReference type="InterPro" id="IPR000595">
    <property type="entry name" value="cNMP-bd_dom"/>
</dbReference>
<dbReference type="GO" id="GO:0003677">
    <property type="term" value="F:DNA binding"/>
    <property type="evidence" value="ECO:0007669"/>
    <property type="project" value="UniProtKB-KW"/>
</dbReference>
<feature type="domain" description="HTH crp-type" evidence="5">
    <location>
        <begin position="147"/>
        <end position="216"/>
    </location>
</feature>
<evidence type="ECO:0000256" key="2">
    <source>
        <dbReference type="ARBA" id="ARBA00023125"/>
    </source>
</evidence>
<dbReference type="SUPFAM" id="SSF51206">
    <property type="entry name" value="cAMP-binding domain-like"/>
    <property type="match status" value="1"/>
</dbReference>
<dbReference type="Pfam" id="PF00027">
    <property type="entry name" value="cNMP_binding"/>
    <property type="match status" value="1"/>
</dbReference>
<dbReference type="InterPro" id="IPR018490">
    <property type="entry name" value="cNMP-bd_dom_sf"/>
</dbReference>
<dbReference type="PRINTS" id="PR00103">
    <property type="entry name" value="CAMPKINASE"/>
</dbReference>
<dbReference type="Gene3D" id="1.10.10.10">
    <property type="entry name" value="Winged helix-like DNA-binding domain superfamily/Winged helix DNA-binding domain"/>
    <property type="match status" value="1"/>
</dbReference>
<evidence type="ECO:0000259" key="4">
    <source>
        <dbReference type="PROSITE" id="PS50042"/>
    </source>
</evidence>
<dbReference type="InterPro" id="IPR012318">
    <property type="entry name" value="HTH_CRP"/>
</dbReference>
<dbReference type="AlphaFoldDB" id="A0A8J6NYL5"/>
<dbReference type="GO" id="GO:0003700">
    <property type="term" value="F:DNA-binding transcription factor activity"/>
    <property type="evidence" value="ECO:0007669"/>
    <property type="project" value="TreeGrafter"/>
</dbReference>
<dbReference type="SMART" id="SM00100">
    <property type="entry name" value="cNMP"/>
    <property type="match status" value="1"/>
</dbReference>
<dbReference type="Gene3D" id="2.60.120.10">
    <property type="entry name" value="Jelly Rolls"/>
    <property type="match status" value="1"/>
</dbReference>